<keyword evidence="1" id="KW-0863">Zinc-finger</keyword>
<evidence type="ECO:0000313" key="5">
    <source>
        <dbReference type="Proteomes" id="UP000275846"/>
    </source>
</evidence>
<protein>
    <submittedName>
        <fullName evidence="6">C2H2-type domain-containing protein</fullName>
    </submittedName>
</protein>
<accession>A0A183S9X6</accession>
<keyword evidence="1" id="KW-0862">Zinc</keyword>
<keyword evidence="1" id="KW-0479">Metal-binding</keyword>
<evidence type="ECO:0000313" key="4">
    <source>
        <dbReference type="EMBL" id="VDL86758.1"/>
    </source>
</evidence>
<organism evidence="6">
    <name type="scientific">Schistocephalus solidus</name>
    <name type="common">Tapeworm</name>
    <dbReference type="NCBI Taxonomy" id="70667"/>
    <lineage>
        <taxon>Eukaryota</taxon>
        <taxon>Metazoa</taxon>
        <taxon>Spiralia</taxon>
        <taxon>Lophotrochozoa</taxon>
        <taxon>Platyhelminthes</taxon>
        <taxon>Cestoda</taxon>
        <taxon>Eucestoda</taxon>
        <taxon>Diphyllobothriidea</taxon>
        <taxon>Diphyllobothriidae</taxon>
        <taxon>Schistocephalus</taxon>
    </lineage>
</organism>
<dbReference type="OrthoDB" id="8117402at2759"/>
<evidence type="ECO:0000256" key="2">
    <source>
        <dbReference type="SAM" id="MobiDB-lite"/>
    </source>
</evidence>
<reference evidence="4 5" key="2">
    <citation type="submission" date="2018-11" db="EMBL/GenBank/DDBJ databases">
        <authorList>
            <consortium name="Pathogen Informatics"/>
        </authorList>
    </citation>
    <scope>NUCLEOTIDE SEQUENCE [LARGE SCALE GENOMIC DNA]</scope>
    <source>
        <strain evidence="4 5">NST_G2</strain>
    </source>
</reference>
<dbReference type="PROSITE" id="PS50157">
    <property type="entry name" value="ZINC_FINGER_C2H2_2"/>
    <property type="match status" value="2"/>
</dbReference>
<evidence type="ECO:0000256" key="1">
    <source>
        <dbReference type="PROSITE-ProRule" id="PRU00042"/>
    </source>
</evidence>
<dbReference type="GO" id="GO:0008270">
    <property type="term" value="F:zinc ion binding"/>
    <property type="evidence" value="ECO:0007669"/>
    <property type="project" value="UniProtKB-KW"/>
</dbReference>
<dbReference type="InterPro" id="IPR013087">
    <property type="entry name" value="Znf_C2H2_type"/>
</dbReference>
<reference evidence="6" key="1">
    <citation type="submission" date="2016-06" db="UniProtKB">
        <authorList>
            <consortium name="WormBaseParasite"/>
        </authorList>
    </citation>
    <scope>IDENTIFICATION</scope>
</reference>
<proteinExistence type="predicted"/>
<dbReference type="AlphaFoldDB" id="A0A183S9X6"/>
<dbReference type="Proteomes" id="UP000275846">
    <property type="component" value="Unassembled WGS sequence"/>
</dbReference>
<name>A0A183S9X6_SCHSO</name>
<dbReference type="EMBL" id="UYSU01001324">
    <property type="protein sequence ID" value="VDL86758.1"/>
    <property type="molecule type" value="Genomic_DNA"/>
</dbReference>
<dbReference type="Gene3D" id="3.30.160.60">
    <property type="entry name" value="Classic Zinc Finger"/>
    <property type="match status" value="1"/>
</dbReference>
<dbReference type="WBParaSite" id="SSLN_0000106401-mRNA-1">
    <property type="protein sequence ID" value="SSLN_0000106401-mRNA-1"/>
    <property type="gene ID" value="SSLN_0000106401"/>
</dbReference>
<evidence type="ECO:0000259" key="3">
    <source>
        <dbReference type="PROSITE" id="PS50157"/>
    </source>
</evidence>
<keyword evidence="5" id="KW-1185">Reference proteome</keyword>
<evidence type="ECO:0000313" key="6">
    <source>
        <dbReference type="WBParaSite" id="SSLN_0000106401-mRNA-1"/>
    </source>
</evidence>
<dbReference type="PROSITE" id="PS00028">
    <property type="entry name" value="ZINC_FINGER_C2H2_1"/>
    <property type="match status" value="1"/>
</dbReference>
<sequence>MGSRRQGGQVRRYKDTLKTSLKQLKTKQVAREDLASNRPAWRRTVKTEAAIYETNRTTATKTKRAARKSPVPRPNTVNAQALPTYPRCQSTFQTTSHYSSPVYSTTTTSDVDSLLNCPHCGRTFTSRIGLVGRLRIHRTEAAEKVPGAPTFSRHARLHCLPCSHTFAHRMGLLGHMHFHDNLRTHNPWDPSKVWSYAEGQLRPRQLHAPSRISGLLDSVVAPLSGGEEERVR</sequence>
<gene>
    <name evidence="4" type="ORF">SSLN_LOCUS1024</name>
</gene>
<feature type="domain" description="C2H2-type" evidence="3">
    <location>
        <begin position="115"/>
        <end position="142"/>
    </location>
</feature>
<feature type="domain" description="C2H2-type" evidence="3">
    <location>
        <begin position="157"/>
        <end position="184"/>
    </location>
</feature>
<feature type="region of interest" description="Disordered" evidence="2">
    <location>
        <begin position="58"/>
        <end position="77"/>
    </location>
</feature>